<dbReference type="RefSeq" id="WP_096919203.1">
    <property type="nucleotide sequence ID" value="NZ_CP029487.1"/>
</dbReference>
<dbReference type="AlphaFoldDB" id="A0A4P9CAS7"/>
<organism evidence="1 2">
    <name type="scientific">Eubacterium maltosivorans</name>
    <dbReference type="NCBI Taxonomy" id="2041044"/>
    <lineage>
        <taxon>Bacteria</taxon>
        <taxon>Bacillati</taxon>
        <taxon>Bacillota</taxon>
        <taxon>Clostridia</taxon>
        <taxon>Eubacteriales</taxon>
        <taxon>Eubacteriaceae</taxon>
        <taxon>Eubacterium</taxon>
    </lineage>
</organism>
<dbReference type="Proteomes" id="UP000218387">
    <property type="component" value="Chromosome"/>
</dbReference>
<dbReference type="KEGG" id="emt:CPZ25_015555"/>
<name>A0A4P9CAS7_EUBML</name>
<reference evidence="1 2" key="1">
    <citation type="submission" date="2018-05" db="EMBL/GenBank/DDBJ databases">
        <title>Genome comparison of Eubacterium sp.</title>
        <authorList>
            <person name="Feng Y."/>
            <person name="Sanchez-Andrea I."/>
            <person name="Stams A.J.M."/>
            <person name="De Vos W.M."/>
        </authorList>
    </citation>
    <scope>NUCLEOTIDE SEQUENCE [LARGE SCALE GENOMIC DNA]</scope>
    <source>
        <strain evidence="1 2">YI</strain>
    </source>
</reference>
<dbReference type="EMBL" id="CP029487">
    <property type="protein sequence ID" value="QCT72684.1"/>
    <property type="molecule type" value="Genomic_DNA"/>
</dbReference>
<evidence type="ECO:0000313" key="1">
    <source>
        <dbReference type="EMBL" id="QCT72684.1"/>
    </source>
</evidence>
<gene>
    <name evidence="1" type="ORF">CPZ25_015555</name>
</gene>
<accession>A0A4P9CAS7</accession>
<proteinExistence type="predicted"/>
<sequence>MKTQNIPVNSIRLCLDHCTGSQLEGTIVGVALKDPVPFRGLRAFVTKVDAAFDQIGRPQPHQLTRSFNTEEARPAPFSANPECYHAPETIQARRGQEKTLDLIMLTRRHTEWQGILKDIGGNTVGHFSSVLECIQLITREEDRHLA</sequence>
<protein>
    <submittedName>
        <fullName evidence="1">Uncharacterized protein</fullName>
    </submittedName>
</protein>
<keyword evidence="2" id="KW-1185">Reference proteome</keyword>
<evidence type="ECO:0000313" key="2">
    <source>
        <dbReference type="Proteomes" id="UP000218387"/>
    </source>
</evidence>